<keyword evidence="3" id="KW-0812">Transmembrane</keyword>
<evidence type="ECO:0000313" key="6">
    <source>
        <dbReference type="Proteomes" id="UP000302163"/>
    </source>
</evidence>
<keyword evidence="1 2" id="KW-0238">DNA-binding</keyword>
<dbReference type="OrthoDB" id="7003224at2"/>
<accession>A0A4P8YN14</accession>
<evidence type="ECO:0000256" key="2">
    <source>
        <dbReference type="PROSITE-ProRule" id="PRU01091"/>
    </source>
</evidence>
<keyword evidence="6" id="KW-1185">Reference proteome</keyword>
<protein>
    <recommendedName>
        <fullName evidence="4">OmpR/PhoB-type domain-containing protein</fullName>
    </recommendedName>
</protein>
<dbReference type="Proteomes" id="UP000302163">
    <property type="component" value="Chromosome"/>
</dbReference>
<dbReference type="EMBL" id="CP040428">
    <property type="protein sequence ID" value="QCT21104.1"/>
    <property type="molecule type" value="Genomic_DNA"/>
</dbReference>
<feature type="transmembrane region" description="Helical" evidence="3">
    <location>
        <begin position="152"/>
        <end position="169"/>
    </location>
</feature>
<dbReference type="GO" id="GO:0000160">
    <property type="term" value="P:phosphorelay signal transduction system"/>
    <property type="evidence" value="ECO:0007669"/>
    <property type="project" value="InterPro"/>
</dbReference>
<keyword evidence="3" id="KW-1133">Transmembrane helix</keyword>
<feature type="DNA-binding region" description="OmpR/PhoB-type" evidence="2">
    <location>
        <begin position="2"/>
        <end position="106"/>
    </location>
</feature>
<dbReference type="Pfam" id="PF00486">
    <property type="entry name" value="Trans_reg_C"/>
    <property type="match status" value="1"/>
</dbReference>
<evidence type="ECO:0000256" key="1">
    <source>
        <dbReference type="ARBA" id="ARBA00023125"/>
    </source>
</evidence>
<dbReference type="InterPro" id="IPR036388">
    <property type="entry name" value="WH-like_DNA-bd_sf"/>
</dbReference>
<evidence type="ECO:0000259" key="4">
    <source>
        <dbReference type="PROSITE" id="PS51755"/>
    </source>
</evidence>
<dbReference type="InterPro" id="IPR001867">
    <property type="entry name" value="OmpR/PhoB-type_DNA-bd"/>
</dbReference>
<sequence>MCVGYLLGECVEFHPGENLLTNRKSKQQRAVLSPTTTRCLLLLIKNRELVTQSELFEFVWEENAISATPNNLYQNISLLRRALKSVSDRSNSWVVTVPRRGFRLDRDLDIAPLDLTAAAEPTDIAQKMTATTKAVGEKSRYWKLKLENRRSLLLYSTLFIIFAITLFILDNTIFPGASLAQNFIFHQEQNGCRIYINKDAQESKTHMNVFAAIRTDCQHNPYTYITAYPILHSASVLSCTASISSKDPFCISHVIRGFKSS</sequence>
<dbReference type="SUPFAM" id="SSF46894">
    <property type="entry name" value="C-terminal effector domain of the bipartite response regulators"/>
    <property type="match status" value="1"/>
</dbReference>
<reference evidence="5 6" key="1">
    <citation type="submission" date="2019-05" db="EMBL/GenBank/DDBJ databases">
        <title>Complete genome sequence of Izhakiella calystegiae KSNA2, an endophyte isolated from beach morning glory (Calystegia soldanella).</title>
        <authorList>
            <person name="Jiang L."/>
            <person name="Jeong J.C."/>
            <person name="Kim C.Y."/>
            <person name="Kim D.H."/>
            <person name="Kim S.W."/>
            <person name="Lee j."/>
        </authorList>
    </citation>
    <scope>NUCLEOTIDE SEQUENCE [LARGE SCALE GENOMIC DNA]</scope>
    <source>
        <strain evidence="5 6">KSNA2</strain>
    </source>
</reference>
<proteinExistence type="predicted"/>
<feature type="domain" description="OmpR/PhoB-type" evidence="4">
    <location>
        <begin position="2"/>
        <end position="106"/>
    </location>
</feature>
<keyword evidence="3" id="KW-0472">Membrane</keyword>
<organism evidence="5 6">
    <name type="scientific">Jejubacter calystegiae</name>
    <dbReference type="NCBI Taxonomy" id="2579935"/>
    <lineage>
        <taxon>Bacteria</taxon>
        <taxon>Pseudomonadati</taxon>
        <taxon>Pseudomonadota</taxon>
        <taxon>Gammaproteobacteria</taxon>
        <taxon>Enterobacterales</taxon>
        <taxon>Enterobacteriaceae</taxon>
        <taxon>Jejubacter</taxon>
    </lineage>
</organism>
<dbReference type="KEGG" id="izh:FEM41_16350"/>
<dbReference type="PROSITE" id="PS51755">
    <property type="entry name" value="OMPR_PHOB"/>
    <property type="match status" value="1"/>
</dbReference>
<dbReference type="GO" id="GO:0006355">
    <property type="term" value="P:regulation of DNA-templated transcription"/>
    <property type="evidence" value="ECO:0007669"/>
    <property type="project" value="InterPro"/>
</dbReference>
<dbReference type="GO" id="GO:0003677">
    <property type="term" value="F:DNA binding"/>
    <property type="evidence" value="ECO:0007669"/>
    <property type="project" value="UniProtKB-UniRule"/>
</dbReference>
<dbReference type="Gene3D" id="1.10.10.10">
    <property type="entry name" value="Winged helix-like DNA-binding domain superfamily/Winged helix DNA-binding domain"/>
    <property type="match status" value="1"/>
</dbReference>
<dbReference type="AlphaFoldDB" id="A0A4P8YN14"/>
<dbReference type="InterPro" id="IPR016032">
    <property type="entry name" value="Sig_transdc_resp-reg_C-effctor"/>
</dbReference>
<evidence type="ECO:0000256" key="3">
    <source>
        <dbReference type="SAM" id="Phobius"/>
    </source>
</evidence>
<dbReference type="SMART" id="SM00862">
    <property type="entry name" value="Trans_reg_C"/>
    <property type="match status" value="1"/>
</dbReference>
<name>A0A4P8YN14_9ENTR</name>
<gene>
    <name evidence="5" type="ORF">FEM41_16350</name>
</gene>
<evidence type="ECO:0000313" key="5">
    <source>
        <dbReference type="EMBL" id="QCT21104.1"/>
    </source>
</evidence>